<protein>
    <submittedName>
        <fullName evidence="1">Uncharacterized protein</fullName>
    </submittedName>
</protein>
<evidence type="ECO:0000313" key="1">
    <source>
        <dbReference type="EMBL" id="EHC02037.1"/>
    </source>
</evidence>
<organism evidence="1 2">
    <name type="scientific">Streptococcus suis R61</name>
    <dbReference type="NCBI Taxonomy" id="996306"/>
    <lineage>
        <taxon>Bacteria</taxon>
        <taxon>Bacillati</taxon>
        <taxon>Bacillota</taxon>
        <taxon>Bacilli</taxon>
        <taxon>Lactobacillales</taxon>
        <taxon>Streptococcaceae</taxon>
        <taxon>Streptococcus</taxon>
    </lineage>
</organism>
<sequence length="74" mass="8419">MYSPSFCSALLCSAHGNLLFLGCQAFFDDVDKKLSNDFSLWYNGFEKGIERQLNPPYSFPSVFEKRPQTVSQTV</sequence>
<reference evidence="1 2" key="1">
    <citation type="submission" date="2011-03" db="EMBL/GenBank/DDBJ databases">
        <title>Deep-sequencing identification of multiple resistance mechanism for the high antibiotic-resistance strain Streptococcus suis R61.</title>
        <authorList>
            <person name="Hu P."/>
            <person name="Yang M."/>
            <person name="Jin M."/>
            <person name="Xiao J."/>
        </authorList>
    </citation>
    <scope>NUCLEOTIDE SEQUENCE [LARGE SCALE GENOMIC DNA]</scope>
    <source>
        <strain evidence="1 2">R61</strain>
    </source>
</reference>
<dbReference type="Proteomes" id="UP000004014">
    <property type="component" value="Unassembled WGS sequence"/>
</dbReference>
<accession>A0AA87F6V0</accession>
<comment type="caution">
    <text evidence="1">The sequence shown here is derived from an EMBL/GenBank/DDBJ whole genome shotgun (WGS) entry which is preliminary data.</text>
</comment>
<gene>
    <name evidence="1" type="ORF">SSUR61_2229</name>
</gene>
<name>A0AA87F6V0_STRSU</name>
<dbReference type="AlphaFoldDB" id="A0AA87F6V0"/>
<evidence type="ECO:0000313" key="2">
    <source>
        <dbReference type="Proteomes" id="UP000004014"/>
    </source>
</evidence>
<dbReference type="EMBL" id="AEYY01000044">
    <property type="protein sequence ID" value="EHC02037.1"/>
    <property type="molecule type" value="Genomic_DNA"/>
</dbReference>
<proteinExistence type="predicted"/>